<dbReference type="InterPro" id="IPR011009">
    <property type="entry name" value="Kinase-like_dom_sf"/>
</dbReference>
<evidence type="ECO:0000313" key="7">
    <source>
        <dbReference type="EMBL" id="KAL0477166.1"/>
    </source>
</evidence>
<reference evidence="7 8" key="1">
    <citation type="submission" date="2024-03" db="EMBL/GenBank/DDBJ databases">
        <title>The Acrasis kona genome and developmental transcriptomes reveal deep origins of eukaryotic multicellular pathways.</title>
        <authorList>
            <person name="Sheikh S."/>
            <person name="Fu C.-J."/>
            <person name="Brown M.W."/>
            <person name="Baldauf S.L."/>
        </authorList>
    </citation>
    <scope>NUCLEOTIDE SEQUENCE [LARGE SCALE GENOMIC DNA]</scope>
    <source>
        <strain evidence="7 8">ATCC MYA-3509</strain>
    </source>
</reference>
<keyword evidence="8" id="KW-1185">Reference proteome</keyword>
<dbReference type="PANTHER" id="PTHR24345">
    <property type="entry name" value="SERINE/THREONINE-PROTEIN KINASE PLK"/>
    <property type="match status" value="1"/>
</dbReference>
<evidence type="ECO:0000313" key="8">
    <source>
        <dbReference type="Proteomes" id="UP001431209"/>
    </source>
</evidence>
<evidence type="ECO:0000259" key="6">
    <source>
        <dbReference type="PROSITE" id="PS50011"/>
    </source>
</evidence>
<dbReference type="EMBL" id="JAOPGA020000144">
    <property type="protein sequence ID" value="KAL0477166.1"/>
    <property type="molecule type" value="Genomic_DNA"/>
</dbReference>
<comment type="caution">
    <text evidence="7">The sequence shown here is derived from an EMBL/GenBank/DDBJ whole genome shotgun (WGS) entry which is preliminary data.</text>
</comment>
<dbReference type="PROSITE" id="PS50011">
    <property type="entry name" value="PROTEIN_KINASE_DOM"/>
    <property type="match status" value="1"/>
</dbReference>
<name>A0AAW2YJU7_9EUKA</name>
<dbReference type="GO" id="GO:0005524">
    <property type="term" value="F:ATP binding"/>
    <property type="evidence" value="ECO:0007669"/>
    <property type="project" value="UniProtKB-KW"/>
</dbReference>
<dbReference type="PANTHER" id="PTHR24345:SF0">
    <property type="entry name" value="CELL CYCLE SERINE_THREONINE-PROTEIN KINASE CDC5_MSD2"/>
    <property type="match status" value="1"/>
</dbReference>
<dbReference type="CDD" id="cd14014">
    <property type="entry name" value="STKc_PknB_like"/>
    <property type="match status" value="1"/>
</dbReference>
<evidence type="ECO:0000256" key="5">
    <source>
        <dbReference type="ARBA" id="ARBA00022840"/>
    </source>
</evidence>
<keyword evidence="1" id="KW-0723">Serine/threonine-protein kinase</keyword>
<dbReference type="Gene3D" id="1.10.510.10">
    <property type="entry name" value="Transferase(Phosphotransferase) domain 1"/>
    <property type="match status" value="1"/>
</dbReference>
<dbReference type="InterPro" id="IPR008271">
    <property type="entry name" value="Ser/Thr_kinase_AS"/>
</dbReference>
<dbReference type="Pfam" id="PF00069">
    <property type="entry name" value="Pkinase"/>
    <property type="match status" value="1"/>
</dbReference>
<sequence>MLSLRFDDVDYTQADTRWCIDATMMELKRSEVDLLKREFKIGQLLCSNCCYTAKYLEILEEESEDGRYKAAIIMEDCGAKSLSSMIPPAGFSITEFLKISISCAKGVQAVHRNNIIHKDIKPSNMLVGDDGFVYQIDFGCATKLQEQMEQASASLKKTYGTLAYVSPEQTGRINRSIDYRTDFYSMGVTFYQLLTGKLPFQSRDLMELIHQHIAVEPPPLPSHVPPVLRDIVSKLLNKDATDRYQSNQGIIHDLQTCQENLI</sequence>
<dbReference type="Proteomes" id="UP001431209">
    <property type="component" value="Unassembled WGS sequence"/>
</dbReference>
<dbReference type="GO" id="GO:0004674">
    <property type="term" value="F:protein serine/threonine kinase activity"/>
    <property type="evidence" value="ECO:0007669"/>
    <property type="project" value="UniProtKB-KW"/>
</dbReference>
<protein>
    <submittedName>
        <fullName evidence="7">Mitogen-activated protein kinase kinase</fullName>
    </submittedName>
</protein>
<evidence type="ECO:0000256" key="1">
    <source>
        <dbReference type="ARBA" id="ARBA00022527"/>
    </source>
</evidence>
<organism evidence="7 8">
    <name type="scientific">Acrasis kona</name>
    <dbReference type="NCBI Taxonomy" id="1008807"/>
    <lineage>
        <taxon>Eukaryota</taxon>
        <taxon>Discoba</taxon>
        <taxon>Heterolobosea</taxon>
        <taxon>Tetramitia</taxon>
        <taxon>Eutetramitia</taxon>
        <taxon>Acrasidae</taxon>
        <taxon>Acrasis</taxon>
    </lineage>
</organism>
<keyword evidence="4 7" id="KW-0418">Kinase</keyword>
<evidence type="ECO:0000256" key="4">
    <source>
        <dbReference type="ARBA" id="ARBA00022777"/>
    </source>
</evidence>
<dbReference type="InterPro" id="IPR000719">
    <property type="entry name" value="Prot_kinase_dom"/>
</dbReference>
<keyword evidence="3" id="KW-0547">Nucleotide-binding</keyword>
<proteinExistence type="predicted"/>
<feature type="domain" description="Protein kinase" evidence="6">
    <location>
        <begin position="1"/>
        <end position="255"/>
    </location>
</feature>
<dbReference type="AlphaFoldDB" id="A0AAW2YJU7"/>
<keyword evidence="2" id="KW-0808">Transferase</keyword>
<dbReference type="GO" id="GO:0005634">
    <property type="term" value="C:nucleus"/>
    <property type="evidence" value="ECO:0007669"/>
    <property type="project" value="TreeGrafter"/>
</dbReference>
<evidence type="ECO:0000256" key="3">
    <source>
        <dbReference type="ARBA" id="ARBA00022741"/>
    </source>
</evidence>
<keyword evidence="5" id="KW-0067">ATP-binding</keyword>
<dbReference type="PROSITE" id="PS00108">
    <property type="entry name" value="PROTEIN_KINASE_ST"/>
    <property type="match status" value="1"/>
</dbReference>
<evidence type="ECO:0000256" key="2">
    <source>
        <dbReference type="ARBA" id="ARBA00022679"/>
    </source>
</evidence>
<dbReference type="SUPFAM" id="SSF56112">
    <property type="entry name" value="Protein kinase-like (PK-like)"/>
    <property type="match status" value="1"/>
</dbReference>
<dbReference type="SMART" id="SM00220">
    <property type="entry name" value="S_TKc"/>
    <property type="match status" value="1"/>
</dbReference>
<accession>A0AAW2YJU7</accession>
<gene>
    <name evidence="7" type="ORF">AKO1_005906</name>
</gene>